<dbReference type="InParanoid" id="D6TW01"/>
<dbReference type="Proteomes" id="UP000004508">
    <property type="component" value="Unassembled WGS sequence"/>
</dbReference>
<dbReference type="EMBL" id="ADVG01000003">
    <property type="protein sequence ID" value="EFH84384.1"/>
    <property type="molecule type" value="Genomic_DNA"/>
</dbReference>
<accession>D6TW01</accession>
<dbReference type="SMART" id="SM00567">
    <property type="entry name" value="EZ_HEAT"/>
    <property type="match status" value="11"/>
</dbReference>
<dbReference type="GO" id="GO:0016491">
    <property type="term" value="F:oxidoreductase activity"/>
    <property type="evidence" value="ECO:0007669"/>
    <property type="project" value="TreeGrafter"/>
</dbReference>
<dbReference type="PANTHER" id="PTHR12697">
    <property type="entry name" value="PBS LYASE HEAT-LIKE PROTEIN"/>
    <property type="match status" value="1"/>
</dbReference>
<gene>
    <name evidence="1" type="ORF">Krac_5415</name>
</gene>
<evidence type="ECO:0000313" key="1">
    <source>
        <dbReference type="EMBL" id="EFH84384.1"/>
    </source>
</evidence>
<dbReference type="AlphaFoldDB" id="D6TW01"/>
<keyword evidence="2" id="KW-1185">Reference proteome</keyword>
<dbReference type="InterPro" id="IPR004155">
    <property type="entry name" value="PBS_lyase_HEAT"/>
</dbReference>
<dbReference type="RefSeq" id="WP_007915865.1">
    <property type="nucleotide sequence ID" value="NZ_ADVG01000003.1"/>
</dbReference>
<dbReference type="InterPro" id="IPR016024">
    <property type="entry name" value="ARM-type_fold"/>
</dbReference>
<dbReference type="Gene3D" id="1.25.10.10">
    <property type="entry name" value="Leucine-rich Repeat Variant"/>
    <property type="match status" value="5"/>
</dbReference>
<evidence type="ECO:0000313" key="2">
    <source>
        <dbReference type="Proteomes" id="UP000004508"/>
    </source>
</evidence>
<comment type="caution">
    <text evidence="1">The sequence shown here is derived from an EMBL/GenBank/DDBJ whole genome shotgun (WGS) entry which is preliminary data.</text>
</comment>
<sequence length="747" mass="83296">MTSIDLLDDPKALQQLVFQLSHVNAGIKIAALRQSVAFQDKAPLKLILEALQDRREYVRTAATETIESLKPWITDEQWLEALQKPSDLVYQDALAILETQGKDAPFKPIFRASFALKRSLRTKAQHILAMQAQQWSAKKVASFIQMHTEILQKGAPTNRMIALEMLGVLGDKAPVEVFLVALQDDNADVRWTALKMLGTPGERVSITPFLAALQDSEAYVRWTSLELLTEFGKQGHKLLFELIMPLLNDPNARVRSNALKVLDSQEEISIDYFIAAMHDTSESVVHTATIILGKRKNIKAIPTLTEHLLHDPDDSLDDYNEYAWQAIEELYEHIPLDQLIEAFNNGNERVQINAIALLNLLKKRTPVELFLKLLDDKDPQRRRLGIWALSGHLSHIPIEIIANKLKDRDKKVRETAARVLCRRDLEIPADLILPFLDCPENIARAAAVRLLGTRMSIERLLAARYDHKWTVRVAAIEILGTMGEQVPLDVLLEALCDQNLEVCRAAIQALGEQGTHAPINIIIGALLGPRRISSTAIEVLAQLDKRPPYELLLQALKDPRPYIRRMGIEYLQSLQSDAPPPVDAIIPLLQDSDAYIREATIKTLNHWGVIEPAELFVKALADDSYSVREVALSILIKLGGHAPREPLKVLLGDSSAYQFAIKCLQQTHPEVLGEVVEEASNILSGQGTGELLGSIQQAHIAEIIGNMPTPGPLLVNKLVELLDWPHPKVRMTAALALEGRSSNSGDR</sequence>
<dbReference type="PANTHER" id="PTHR12697:SF5">
    <property type="entry name" value="DEOXYHYPUSINE HYDROXYLASE"/>
    <property type="match status" value="1"/>
</dbReference>
<dbReference type="GO" id="GO:0016829">
    <property type="term" value="F:lyase activity"/>
    <property type="evidence" value="ECO:0007669"/>
    <property type="project" value="UniProtKB-KW"/>
</dbReference>
<dbReference type="OrthoDB" id="144879at2"/>
<reference evidence="1 2" key="1">
    <citation type="journal article" date="2011" name="Stand. Genomic Sci.">
        <title>Non-contiguous finished genome sequence and contextual data of the filamentous soil bacterium Ktedonobacter racemifer type strain (SOSP1-21).</title>
        <authorList>
            <person name="Chang Y.J."/>
            <person name="Land M."/>
            <person name="Hauser L."/>
            <person name="Chertkov O."/>
            <person name="Del Rio T.G."/>
            <person name="Nolan M."/>
            <person name="Copeland A."/>
            <person name="Tice H."/>
            <person name="Cheng J.F."/>
            <person name="Lucas S."/>
            <person name="Han C."/>
            <person name="Goodwin L."/>
            <person name="Pitluck S."/>
            <person name="Ivanova N."/>
            <person name="Ovchinikova G."/>
            <person name="Pati A."/>
            <person name="Chen A."/>
            <person name="Palaniappan K."/>
            <person name="Mavromatis K."/>
            <person name="Liolios K."/>
            <person name="Brettin T."/>
            <person name="Fiebig A."/>
            <person name="Rohde M."/>
            <person name="Abt B."/>
            <person name="Goker M."/>
            <person name="Detter J.C."/>
            <person name="Woyke T."/>
            <person name="Bristow J."/>
            <person name="Eisen J.A."/>
            <person name="Markowitz V."/>
            <person name="Hugenholtz P."/>
            <person name="Kyrpides N.C."/>
            <person name="Klenk H.P."/>
            <person name="Lapidus A."/>
        </authorList>
    </citation>
    <scope>NUCLEOTIDE SEQUENCE [LARGE SCALE GENOMIC DNA]</scope>
    <source>
        <strain evidence="2">DSM 44963</strain>
    </source>
</reference>
<protein>
    <submittedName>
        <fullName evidence="1">PBS lyase HEAT domain protein repeat-containing protein</fullName>
    </submittedName>
</protein>
<dbReference type="eggNOG" id="COG1413">
    <property type="taxonomic scope" value="Bacteria"/>
</dbReference>
<dbReference type="InterPro" id="IPR011989">
    <property type="entry name" value="ARM-like"/>
</dbReference>
<proteinExistence type="predicted"/>
<name>D6TW01_KTERA</name>
<dbReference type="STRING" id="485913.Krac_5415"/>
<organism evidence="1 2">
    <name type="scientific">Ktedonobacter racemifer DSM 44963</name>
    <dbReference type="NCBI Taxonomy" id="485913"/>
    <lineage>
        <taxon>Bacteria</taxon>
        <taxon>Bacillati</taxon>
        <taxon>Chloroflexota</taxon>
        <taxon>Ktedonobacteria</taxon>
        <taxon>Ktedonobacterales</taxon>
        <taxon>Ktedonobacteraceae</taxon>
        <taxon>Ktedonobacter</taxon>
    </lineage>
</organism>
<keyword evidence="1" id="KW-0456">Lyase</keyword>
<dbReference type="Pfam" id="PF13646">
    <property type="entry name" value="HEAT_2"/>
    <property type="match status" value="4"/>
</dbReference>
<dbReference type="SUPFAM" id="SSF48371">
    <property type="entry name" value="ARM repeat"/>
    <property type="match status" value="1"/>
</dbReference>